<dbReference type="OrthoDB" id="9802264at2"/>
<dbReference type="InterPro" id="IPR003439">
    <property type="entry name" value="ABC_transporter-like_ATP-bd"/>
</dbReference>
<dbReference type="InterPro" id="IPR003593">
    <property type="entry name" value="AAA+_ATPase"/>
</dbReference>
<comment type="similarity">
    <text evidence="1">Belongs to the ABC transporter superfamily.</text>
</comment>
<keyword evidence="3" id="KW-0547">Nucleotide-binding</keyword>
<dbReference type="InterPro" id="IPR017871">
    <property type="entry name" value="ABC_transporter-like_CS"/>
</dbReference>
<keyword evidence="7" id="KW-1185">Reference proteome</keyword>
<dbReference type="Gene3D" id="3.40.50.300">
    <property type="entry name" value="P-loop containing nucleotide triphosphate hydrolases"/>
    <property type="match status" value="1"/>
</dbReference>
<dbReference type="FunFam" id="3.40.50.300:FF:000032">
    <property type="entry name" value="Export ABC transporter ATP-binding protein"/>
    <property type="match status" value="1"/>
</dbReference>
<dbReference type="GO" id="GO:0022857">
    <property type="term" value="F:transmembrane transporter activity"/>
    <property type="evidence" value="ECO:0007669"/>
    <property type="project" value="UniProtKB-ARBA"/>
</dbReference>
<dbReference type="SMART" id="SM00382">
    <property type="entry name" value="AAA"/>
    <property type="match status" value="1"/>
</dbReference>
<dbReference type="PANTHER" id="PTHR42798:SF6">
    <property type="entry name" value="CELL DIVISION ATP-BINDING PROTEIN FTSE"/>
    <property type="match status" value="1"/>
</dbReference>
<evidence type="ECO:0000259" key="5">
    <source>
        <dbReference type="PROSITE" id="PS50893"/>
    </source>
</evidence>
<gene>
    <name evidence="6" type="ORF">LY28_01105</name>
</gene>
<dbReference type="RefSeq" id="WP_110461174.1">
    <property type="nucleotide sequence ID" value="NZ_QKMR01000005.1"/>
</dbReference>
<accession>A0A318XMJ5</accession>
<evidence type="ECO:0000256" key="2">
    <source>
        <dbReference type="ARBA" id="ARBA00022448"/>
    </source>
</evidence>
<feature type="domain" description="ABC transporter" evidence="5">
    <location>
        <begin position="2"/>
        <end position="225"/>
    </location>
</feature>
<comment type="caution">
    <text evidence="6">The sequence shown here is derived from an EMBL/GenBank/DDBJ whole genome shotgun (WGS) entry which is preliminary data.</text>
</comment>
<dbReference type="PROSITE" id="PS00211">
    <property type="entry name" value="ABC_TRANSPORTER_1"/>
    <property type="match status" value="1"/>
</dbReference>
<dbReference type="InterPro" id="IPR027417">
    <property type="entry name" value="P-loop_NTPase"/>
</dbReference>
<evidence type="ECO:0000256" key="1">
    <source>
        <dbReference type="ARBA" id="ARBA00005417"/>
    </source>
</evidence>
<dbReference type="SUPFAM" id="SSF52540">
    <property type="entry name" value="P-loop containing nucleoside triphosphate hydrolases"/>
    <property type="match status" value="1"/>
</dbReference>
<reference evidence="6 7" key="1">
    <citation type="submission" date="2018-06" db="EMBL/GenBank/DDBJ databases">
        <title>Genomic Encyclopedia of Type Strains, Phase I: the one thousand microbial genomes (KMG-I) project.</title>
        <authorList>
            <person name="Kyrpides N."/>
        </authorList>
    </citation>
    <scope>NUCLEOTIDE SEQUENCE [LARGE SCALE GENOMIC DNA]</scope>
    <source>
        <strain evidence="6 7">DSM 19573</strain>
    </source>
</reference>
<evidence type="ECO:0000256" key="4">
    <source>
        <dbReference type="ARBA" id="ARBA00022840"/>
    </source>
</evidence>
<dbReference type="EMBL" id="QKMR01000005">
    <property type="protein sequence ID" value="PYG88751.1"/>
    <property type="molecule type" value="Genomic_DNA"/>
</dbReference>
<evidence type="ECO:0000256" key="3">
    <source>
        <dbReference type="ARBA" id="ARBA00022741"/>
    </source>
</evidence>
<dbReference type="GO" id="GO:0005524">
    <property type="term" value="F:ATP binding"/>
    <property type="evidence" value="ECO:0007669"/>
    <property type="project" value="UniProtKB-KW"/>
</dbReference>
<dbReference type="PROSITE" id="PS50893">
    <property type="entry name" value="ABC_TRANSPORTER_2"/>
    <property type="match status" value="1"/>
</dbReference>
<dbReference type="CDD" id="cd03255">
    <property type="entry name" value="ABC_MJ0796_LolCDE_FtsE"/>
    <property type="match status" value="1"/>
</dbReference>
<dbReference type="InterPro" id="IPR017911">
    <property type="entry name" value="MacB-like_ATP-bd"/>
</dbReference>
<dbReference type="Pfam" id="PF00005">
    <property type="entry name" value="ABC_tran"/>
    <property type="match status" value="1"/>
</dbReference>
<sequence>MIRIENMCKIYNMGDNSVYALNDVSLHVAEHEFVSIIGPSGSGKSTLMNMLGCLDVPTSGEYYLDGKEVSRLRDNQLAEIRNYKIGFIFQGFNLLKKLTAVENVELPLIYQGIGHRERVRRSTEALEMVGLGDRIHHTPNELSGGQQQRVAIARALVSDPPLILADEPTGNLDTKSGADVMKTLHFLHEKGNTIVLITHDNSVAAQAQRIIKIQDGQIIEDKEAV</sequence>
<dbReference type="GO" id="GO:0098796">
    <property type="term" value="C:membrane protein complex"/>
    <property type="evidence" value="ECO:0007669"/>
    <property type="project" value="UniProtKB-ARBA"/>
</dbReference>
<name>A0A318XMJ5_9FIRM</name>
<dbReference type="PANTHER" id="PTHR42798">
    <property type="entry name" value="LIPOPROTEIN-RELEASING SYSTEM ATP-BINDING PROTEIN LOLD"/>
    <property type="match status" value="1"/>
</dbReference>
<evidence type="ECO:0000313" key="6">
    <source>
        <dbReference type="EMBL" id="PYG88751.1"/>
    </source>
</evidence>
<dbReference type="GO" id="GO:0016887">
    <property type="term" value="F:ATP hydrolysis activity"/>
    <property type="evidence" value="ECO:0007669"/>
    <property type="project" value="InterPro"/>
</dbReference>
<keyword evidence="4 6" id="KW-0067">ATP-binding</keyword>
<organism evidence="6 7">
    <name type="scientific">Ruminiclostridium sufflavum DSM 19573</name>
    <dbReference type="NCBI Taxonomy" id="1121337"/>
    <lineage>
        <taxon>Bacteria</taxon>
        <taxon>Bacillati</taxon>
        <taxon>Bacillota</taxon>
        <taxon>Clostridia</taxon>
        <taxon>Eubacteriales</taxon>
        <taxon>Oscillospiraceae</taxon>
        <taxon>Ruminiclostridium</taxon>
    </lineage>
</organism>
<protein>
    <submittedName>
        <fullName evidence="6">Putative ABC transport system ATP-binding protein</fullName>
    </submittedName>
</protein>
<dbReference type="AlphaFoldDB" id="A0A318XMJ5"/>
<keyword evidence="2" id="KW-0813">Transport</keyword>
<proteinExistence type="inferred from homology"/>
<dbReference type="Proteomes" id="UP000248132">
    <property type="component" value="Unassembled WGS sequence"/>
</dbReference>
<evidence type="ECO:0000313" key="7">
    <source>
        <dbReference type="Proteomes" id="UP000248132"/>
    </source>
</evidence>